<feature type="domain" description="HTH tetR-type" evidence="4">
    <location>
        <begin position="11"/>
        <end position="71"/>
    </location>
</feature>
<dbReference type="PANTHER" id="PTHR43479:SF7">
    <property type="entry name" value="TETR-FAMILY TRANSCRIPTIONAL REGULATOR"/>
    <property type="match status" value="1"/>
</dbReference>
<gene>
    <name evidence="5" type="ORF">PQ472_03085</name>
</gene>
<feature type="DNA-binding region" description="H-T-H motif" evidence="2">
    <location>
        <begin position="34"/>
        <end position="53"/>
    </location>
</feature>
<accession>A0ABY7WST1</accession>
<keyword evidence="3" id="KW-0812">Transmembrane</keyword>
<dbReference type="InterPro" id="IPR039532">
    <property type="entry name" value="TetR_C_Firmicutes"/>
</dbReference>
<evidence type="ECO:0000313" key="5">
    <source>
        <dbReference type="EMBL" id="WDF83235.1"/>
    </source>
</evidence>
<sequence length="196" mass="22636">MRQKAEYRSAKRSRQLIRNAFVALMAEKPLAKITVTDIVKRADINRGTFYAHYADTQAVIETIEHEIITELMSILNDFDFRTFFDNPAPLFDQINQYLDQDLNFYRTLINSSGATDFLAQLKQTFVDYLLADTGTPQQLRQSREYEVLLHFFAGGIVNLYQLWFRGALDFPLSDVTAELTKLVQTSAPLFHHTQSE</sequence>
<keyword evidence="3" id="KW-1133">Transmembrane helix</keyword>
<keyword evidence="6" id="KW-1185">Reference proteome</keyword>
<evidence type="ECO:0000256" key="2">
    <source>
        <dbReference type="PROSITE-ProRule" id="PRU00335"/>
    </source>
</evidence>
<dbReference type="SUPFAM" id="SSF46689">
    <property type="entry name" value="Homeodomain-like"/>
    <property type="match status" value="1"/>
</dbReference>
<organism evidence="5 6">
    <name type="scientific">Lacticaseibacillus pabuli</name>
    <dbReference type="NCBI Taxonomy" id="3025672"/>
    <lineage>
        <taxon>Bacteria</taxon>
        <taxon>Bacillati</taxon>
        <taxon>Bacillota</taxon>
        <taxon>Bacilli</taxon>
        <taxon>Lactobacillales</taxon>
        <taxon>Lactobacillaceae</taxon>
        <taxon>Lacticaseibacillus</taxon>
    </lineage>
</organism>
<dbReference type="PROSITE" id="PS50977">
    <property type="entry name" value="HTH_TETR_2"/>
    <property type="match status" value="1"/>
</dbReference>
<dbReference type="InterPro" id="IPR009057">
    <property type="entry name" value="Homeodomain-like_sf"/>
</dbReference>
<evidence type="ECO:0000259" key="4">
    <source>
        <dbReference type="PROSITE" id="PS50977"/>
    </source>
</evidence>
<protein>
    <submittedName>
        <fullName evidence="5">TetR/AcrR family transcriptional regulator</fullName>
    </submittedName>
</protein>
<dbReference type="Proteomes" id="UP001220377">
    <property type="component" value="Chromosome"/>
</dbReference>
<dbReference type="EMBL" id="CP117884">
    <property type="protein sequence ID" value="WDF83235.1"/>
    <property type="molecule type" value="Genomic_DNA"/>
</dbReference>
<name>A0ABY7WST1_9LACO</name>
<dbReference type="PANTHER" id="PTHR43479">
    <property type="entry name" value="ACREF/ENVCD OPERON REPRESSOR-RELATED"/>
    <property type="match status" value="1"/>
</dbReference>
<reference evidence="5 6" key="1">
    <citation type="submission" date="2023-02" db="EMBL/GenBank/DDBJ databases">
        <title>Genome sequence of Lacticaseibacillus sp. KACC 23028.</title>
        <authorList>
            <person name="Kim S."/>
            <person name="Heo J."/>
            <person name="Kwon S.-W."/>
        </authorList>
    </citation>
    <scope>NUCLEOTIDE SEQUENCE [LARGE SCALE GENOMIC DNA]</scope>
    <source>
        <strain evidence="5 6">KACC 23028</strain>
    </source>
</reference>
<evidence type="ECO:0000256" key="1">
    <source>
        <dbReference type="ARBA" id="ARBA00023125"/>
    </source>
</evidence>
<evidence type="ECO:0000313" key="6">
    <source>
        <dbReference type="Proteomes" id="UP001220377"/>
    </source>
</evidence>
<dbReference type="InterPro" id="IPR050624">
    <property type="entry name" value="HTH-type_Tx_Regulator"/>
</dbReference>
<keyword evidence="3" id="KW-0472">Membrane</keyword>
<dbReference type="Gene3D" id="1.10.357.10">
    <property type="entry name" value="Tetracycline Repressor, domain 2"/>
    <property type="match status" value="1"/>
</dbReference>
<feature type="transmembrane region" description="Helical" evidence="3">
    <location>
        <begin position="147"/>
        <end position="164"/>
    </location>
</feature>
<dbReference type="Pfam" id="PF14278">
    <property type="entry name" value="TetR_C_8"/>
    <property type="match status" value="1"/>
</dbReference>
<dbReference type="RefSeq" id="WP_274261255.1">
    <property type="nucleotide sequence ID" value="NZ_CP117884.1"/>
</dbReference>
<dbReference type="Pfam" id="PF00440">
    <property type="entry name" value="TetR_N"/>
    <property type="match status" value="1"/>
</dbReference>
<keyword evidence="1 2" id="KW-0238">DNA-binding</keyword>
<dbReference type="InterPro" id="IPR001647">
    <property type="entry name" value="HTH_TetR"/>
</dbReference>
<proteinExistence type="predicted"/>
<evidence type="ECO:0000256" key="3">
    <source>
        <dbReference type="SAM" id="Phobius"/>
    </source>
</evidence>